<name>A0A3Q2EA50_CYPVA</name>
<dbReference type="AlphaFoldDB" id="A0A3Q2EA50"/>
<protein>
    <submittedName>
        <fullName evidence="1">PARK2 co-regulated</fullName>
    </submittedName>
</protein>
<dbReference type="STRING" id="28743.ENSCVAP00000028514"/>
<evidence type="ECO:0000313" key="2">
    <source>
        <dbReference type="Proteomes" id="UP000265020"/>
    </source>
</evidence>
<dbReference type="Proteomes" id="UP000265020">
    <property type="component" value="Unassembled WGS sequence"/>
</dbReference>
<proteinExistence type="predicted"/>
<dbReference type="GeneTree" id="ENSGT00940000157330"/>
<reference evidence="1" key="1">
    <citation type="submission" date="2025-08" db="UniProtKB">
        <authorList>
            <consortium name="Ensembl"/>
        </authorList>
    </citation>
    <scope>IDENTIFICATION</scope>
</reference>
<dbReference type="PANTHER" id="PTHR21207">
    <property type="entry name" value="PARKIN COREGULATED GENE PROTEIN PARK2 COREGULATED"/>
    <property type="match status" value="1"/>
</dbReference>
<keyword evidence="2" id="KW-1185">Reference proteome</keyword>
<dbReference type="Ensembl" id="ENSCVAT00000020597.1">
    <property type="protein sequence ID" value="ENSCVAP00000028514.1"/>
    <property type="gene ID" value="ENSCVAG00000015617.1"/>
</dbReference>
<sequence>MDKLDYQQHLPLFFDGLRETEHPYNILPVVPMLIMPIRNAMNTKNLTVMSTTLKVLQHMVESVDGMGLALVPHLKYILPAFNLFKNKKRNIGDSDPNLLLLLL</sequence>
<dbReference type="PANTHER" id="PTHR21207:SF2">
    <property type="entry name" value="PARKIN COREGULATED GENE PROTEIN"/>
    <property type="match status" value="1"/>
</dbReference>
<accession>A0A3Q2EA50</accession>
<dbReference type="InterPro" id="IPR019399">
    <property type="entry name" value="Parkin_co-regulated_protein"/>
</dbReference>
<dbReference type="Pfam" id="PF10274">
    <property type="entry name" value="ParcG"/>
    <property type="match status" value="1"/>
</dbReference>
<dbReference type="GO" id="GO:0030544">
    <property type="term" value="F:Hsp70 protein binding"/>
    <property type="evidence" value="ECO:0007669"/>
    <property type="project" value="TreeGrafter"/>
</dbReference>
<organism evidence="1 2">
    <name type="scientific">Cyprinodon variegatus</name>
    <name type="common">Sheepshead minnow</name>
    <dbReference type="NCBI Taxonomy" id="28743"/>
    <lineage>
        <taxon>Eukaryota</taxon>
        <taxon>Metazoa</taxon>
        <taxon>Chordata</taxon>
        <taxon>Craniata</taxon>
        <taxon>Vertebrata</taxon>
        <taxon>Euteleostomi</taxon>
        <taxon>Actinopterygii</taxon>
        <taxon>Neopterygii</taxon>
        <taxon>Teleostei</taxon>
        <taxon>Neoteleostei</taxon>
        <taxon>Acanthomorphata</taxon>
        <taxon>Ovalentaria</taxon>
        <taxon>Atherinomorphae</taxon>
        <taxon>Cyprinodontiformes</taxon>
        <taxon>Cyprinodontidae</taxon>
        <taxon>Cyprinodon</taxon>
    </lineage>
</organism>
<dbReference type="GO" id="GO:0051879">
    <property type="term" value="F:Hsp90 protein binding"/>
    <property type="evidence" value="ECO:0007669"/>
    <property type="project" value="TreeGrafter"/>
</dbReference>
<evidence type="ECO:0000313" key="1">
    <source>
        <dbReference type="Ensembl" id="ENSCVAP00000028514.1"/>
    </source>
</evidence>
<reference evidence="1" key="2">
    <citation type="submission" date="2025-09" db="UniProtKB">
        <authorList>
            <consortium name="Ensembl"/>
        </authorList>
    </citation>
    <scope>IDENTIFICATION</scope>
</reference>